<gene>
    <name evidence="3 4" type="primary">SIMC1</name>
</gene>
<reference evidence="3 4" key="1">
    <citation type="submission" date="2025-05" db="UniProtKB">
        <authorList>
            <consortium name="RefSeq"/>
        </authorList>
    </citation>
    <scope>IDENTIFICATION</scope>
</reference>
<feature type="region of interest" description="Disordered" evidence="1">
    <location>
        <begin position="1"/>
        <end position="36"/>
    </location>
</feature>
<feature type="compositionally biased region" description="Pro residues" evidence="1">
    <location>
        <begin position="468"/>
        <end position="481"/>
    </location>
</feature>
<feature type="compositionally biased region" description="Pro residues" evidence="1">
    <location>
        <begin position="608"/>
        <end position="618"/>
    </location>
</feature>
<feature type="compositionally biased region" description="Pro residues" evidence="1">
    <location>
        <begin position="348"/>
        <end position="359"/>
    </location>
</feature>
<feature type="region of interest" description="Disordered" evidence="1">
    <location>
        <begin position="239"/>
        <end position="280"/>
    </location>
</feature>
<protein>
    <submittedName>
        <fullName evidence="3 4">SUMO-interacting motif-containing protein 1</fullName>
    </submittedName>
</protein>
<proteinExistence type="predicted"/>
<dbReference type="InterPro" id="IPR052119">
    <property type="entry name" value="ElonginBC-PRC2_ViralRestrict"/>
</dbReference>
<accession>A0ABM3XWH5</accession>
<name>A0ABM3XWH5_ERIEU</name>
<feature type="compositionally biased region" description="Pro residues" evidence="1">
    <location>
        <begin position="249"/>
        <end position="260"/>
    </location>
</feature>
<dbReference type="GeneID" id="103114681"/>
<dbReference type="Proteomes" id="UP001652624">
    <property type="component" value="Chromosome 9"/>
</dbReference>
<dbReference type="RefSeq" id="XP_060053177.1">
    <property type="nucleotide sequence ID" value="XM_060197194.1"/>
</dbReference>
<feature type="region of interest" description="Disordered" evidence="1">
    <location>
        <begin position="94"/>
        <end position="115"/>
    </location>
</feature>
<feature type="compositionally biased region" description="Basic residues" evidence="1">
    <location>
        <begin position="22"/>
        <end position="31"/>
    </location>
</feature>
<feature type="compositionally biased region" description="Pro residues" evidence="1">
    <location>
        <begin position="693"/>
        <end position="718"/>
    </location>
</feature>
<feature type="compositionally biased region" description="Pro residues" evidence="1">
    <location>
        <begin position="559"/>
        <end position="572"/>
    </location>
</feature>
<feature type="compositionally biased region" description="Pro residues" evidence="1">
    <location>
        <begin position="789"/>
        <end position="802"/>
    </location>
</feature>
<feature type="compositionally biased region" description="Low complexity" evidence="1">
    <location>
        <begin position="849"/>
        <end position="859"/>
    </location>
</feature>
<dbReference type="PANTHER" id="PTHR23187">
    <property type="entry name" value="FLJ44216 PROTEIN-RELATED"/>
    <property type="match status" value="1"/>
</dbReference>
<feature type="compositionally biased region" description="Pro residues" evidence="1">
    <location>
        <begin position="447"/>
        <end position="460"/>
    </location>
</feature>
<dbReference type="RefSeq" id="XP_060053176.1">
    <property type="nucleotide sequence ID" value="XM_060197193.1"/>
</dbReference>
<keyword evidence="2" id="KW-1185">Reference proteome</keyword>
<feature type="compositionally biased region" description="Basic and acidic residues" evidence="1">
    <location>
        <begin position="728"/>
        <end position="737"/>
    </location>
</feature>
<sequence length="1316" mass="146089">MENFIVISDDSGSESSGGTRPNRARRLRRALSRTPGTLPRRTVDFIDLTQDSRPRAKDRSGICVIDLTSTEEEQPRPIATLDLTLESGALAQKEPAGLQPSASLTGKEAAEGRLPRAPWPAARRIINSVPVDLDLLEESRLRGPHLRGDSGYSAEPNSSSARRQGDSCFLAGLQLSSTVPRLSPASNNGSGSTQRAPMQCLQQDVPCPSQVLPCSLQAVPCPPRASSCPPRALSCSSQAAPCQPQATPHLPPEVPRPPQDVPCSMQSTPSPTTAPPGPPQSTLCPPAVACLLEGSRAPGDAPCPLQSVPRPPAAMSPSLKEMAWPLGDVPWPLGDVPQSPREIAWPPGDVPPPPPPPWPLGDVPRPPRETPWVPGGLPQPLEEVPRPPRDTPWPMGDMPRPSRDVQQPPRDVSWALGDVPQALGGMPRPPEDVPQPPRDMPQLPRDAPWPPEDLPQPPRDMPQLPRDAPWPPEDVPQPPRDMPQLPRDAPWPPEDVPQPPRDMPQLPRDAPWPPEDLPQPPKDMPQLSRDVPWPPEDLPQPPRDMPRLPRDLTQLPRDVPWPPEDVPQPPRDVPQLTRDVPRPPEDLPQPPRDMPRLPRDLTQFPRGVPQPPDDVPQPPRDKLWLPRDMPQLSRDAPWPPEDVAQPPRDMPRLPRDLPQLPRDVPRPPEGMPQPPRDAAWPLGDVPRPTREMPQPPDVQPPEDMPQPPRDVPWPPGGVPQPTENMPKPPEHSPRERPWPVYSEPRPPGTEPQTPADMPQLRVPPPARAAPLSPQDAPQLPGNVPRTPGATPPPFPRAQPTSPPKGLQDSQAPSGICTPASPSSPSPPSSQSDSPLEKVPWLTETPGRKAPPLLEPTLPSSAPPPARAPHGGLHNRPCLHRLKYFLRPPVHHLFFHTLIPDKDARENKGQKLEPIPHRRLRMVMSTIEENFPLGTVQFLMDFVSPQHYPPGDMVAHIIQKILLSGSETVDVLKEAYMLLMKIQQLHPASAKTVEWDWKLLTYVMEEEGQTLPGRLLFLRYVVQTLEDDFQQTLRRQRQHLQQSIASTVLSCDRQPHNVRDVIKWLVKAVTEEGLAQPPSGTQSCPGSGVLKASDSDPPPPPSMAKNANQLVVCQLQRMLSIAVEVDRTPTCSSNKIAEMMFGFVLDIPERSQREMFFTTMESHLLRCKVLEIIFLHSCETPTRLPLSLAQALYFLNNSTSLLKCQSNKTQWQMWDELVEHLQFLLSSYQHVLREHLRSSVIDRKDLIIKRIKPKPQQGDDITVVDVEKQIEAFRCRLVHILGEPLVPQLQDKVHLLKLLLFYTADLNPDAEPSPPQS</sequence>
<evidence type="ECO:0000256" key="1">
    <source>
        <dbReference type="SAM" id="MobiDB-lite"/>
    </source>
</evidence>
<feature type="compositionally biased region" description="Low complexity" evidence="1">
    <location>
        <begin position="261"/>
        <end position="271"/>
    </location>
</feature>
<feature type="compositionally biased region" description="Pro residues" evidence="1">
    <location>
        <begin position="510"/>
        <end position="523"/>
    </location>
</feature>
<organism evidence="2 4">
    <name type="scientific">Erinaceus europaeus</name>
    <name type="common">Western European hedgehog</name>
    <dbReference type="NCBI Taxonomy" id="9365"/>
    <lineage>
        <taxon>Eukaryota</taxon>
        <taxon>Metazoa</taxon>
        <taxon>Chordata</taxon>
        <taxon>Craniata</taxon>
        <taxon>Vertebrata</taxon>
        <taxon>Euteleostomi</taxon>
        <taxon>Mammalia</taxon>
        <taxon>Eutheria</taxon>
        <taxon>Laurasiatheria</taxon>
        <taxon>Eulipotyphla</taxon>
        <taxon>Erinaceidae</taxon>
        <taxon>Erinaceinae</taxon>
        <taxon>Erinaceus</taxon>
    </lineage>
</organism>
<feature type="region of interest" description="Disordered" evidence="1">
    <location>
        <begin position="295"/>
        <end position="873"/>
    </location>
</feature>
<feature type="region of interest" description="Disordered" evidence="1">
    <location>
        <begin position="143"/>
        <end position="164"/>
    </location>
</feature>
<evidence type="ECO:0000313" key="4">
    <source>
        <dbReference type="RefSeq" id="XP_060053177.1"/>
    </source>
</evidence>
<feature type="compositionally biased region" description="Low complexity" evidence="1">
    <location>
        <begin position="8"/>
        <end position="21"/>
    </location>
</feature>
<evidence type="ECO:0000313" key="2">
    <source>
        <dbReference type="Proteomes" id="UP001652624"/>
    </source>
</evidence>
<feature type="compositionally biased region" description="Pro residues" evidence="1">
    <location>
        <begin position="532"/>
        <end position="543"/>
    </location>
</feature>
<evidence type="ECO:0000313" key="3">
    <source>
        <dbReference type="RefSeq" id="XP_060053176.1"/>
    </source>
</evidence>
<feature type="compositionally biased region" description="Pro residues" evidence="1">
    <location>
        <begin position="489"/>
        <end position="502"/>
    </location>
</feature>
<feature type="region of interest" description="Disordered" evidence="1">
    <location>
        <begin position="1074"/>
        <end position="1103"/>
    </location>
</feature>
<dbReference type="PANTHER" id="PTHR23187:SF3">
    <property type="entry name" value="SUMO-INTERACTING MOTIF-CONTAINING PROTEIN 1"/>
    <property type="match status" value="1"/>
</dbReference>